<dbReference type="InterPro" id="IPR001138">
    <property type="entry name" value="Zn2Cys6_DnaBD"/>
</dbReference>
<gene>
    <name evidence="8" type="ORF">DSM5745_04975</name>
</gene>
<dbReference type="Proteomes" id="UP000256690">
    <property type="component" value="Unassembled WGS sequence"/>
</dbReference>
<keyword evidence="9" id="KW-1185">Reference proteome</keyword>
<dbReference type="InterPro" id="IPR052360">
    <property type="entry name" value="Transcr_Regulatory_Proteins"/>
</dbReference>
<dbReference type="GO" id="GO:0003677">
    <property type="term" value="F:DNA binding"/>
    <property type="evidence" value="ECO:0007669"/>
    <property type="project" value="UniProtKB-KW"/>
</dbReference>
<reference evidence="8 9" key="1">
    <citation type="journal article" date="2018" name="IMA Fungus">
        <title>IMA Genome-F 9: Draft genome sequence of Annulohypoxylon stygium, Aspergillus mulundensis, Berkeleyomyces basicola (syn. Thielaviopsis basicola), Ceratocystis smalleyi, two Cercospora beticola strains, Coleophoma cylindrospora, Fusarium fracticaudum, Phialophora cf. hyalina, and Morchella septimelata.</title>
        <authorList>
            <person name="Wingfield B.D."/>
            <person name="Bills G.F."/>
            <person name="Dong Y."/>
            <person name="Huang W."/>
            <person name="Nel W.J."/>
            <person name="Swalarsk-Parry B.S."/>
            <person name="Vaghefi N."/>
            <person name="Wilken P.M."/>
            <person name="An Z."/>
            <person name="de Beer Z.W."/>
            <person name="De Vos L."/>
            <person name="Chen L."/>
            <person name="Duong T.A."/>
            <person name="Gao Y."/>
            <person name="Hammerbacher A."/>
            <person name="Kikkert J.R."/>
            <person name="Li Y."/>
            <person name="Li H."/>
            <person name="Li K."/>
            <person name="Li Q."/>
            <person name="Liu X."/>
            <person name="Ma X."/>
            <person name="Naidoo K."/>
            <person name="Pethybridge S.J."/>
            <person name="Sun J."/>
            <person name="Steenkamp E.T."/>
            <person name="van der Nest M.A."/>
            <person name="van Wyk S."/>
            <person name="Wingfield M.J."/>
            <person name="Xiong C."/>
            <person name="Yue Q."/>
            <person name="Zhang X."/>
        </authorList>
    </citation>
    <scope>NUCLEOTIDE SEQUENCE [LARGE SCALE GENOMIC DNA]</scope>
    <source>
        <strain evidence="8 9">DSM 5745</strain>
    </source>
</reference>
<evidence type="ECO:0000256" key="3">
    <source>
        <dbReference type="ARBA" id="ARBA00023015"/>
    </source>
</evidence>
<comment type="caution">
    <text evidence="8">The sequence shown here is derived from an EMBL/GenBank/DDBJ whole genome shotgun (WGS) entry which is preliminary data.</text>
</comment>
<dbReference type="GO" id="GO:0008270">
    <property type="term" value="F:zinc ion binding"/>
    <property type="evidence" value="ECO:0007669"/>
    <property type="project" value="InterPro"/>
</dbReference>
<organism evidence="8 9">
    <name type="scientific">Aspergillus mulundensis</name>
    <dbReference type="NCBI Taxonomy" id="1810919"/>
    <lineage>
        <taxon>Eukaryota</taxon>
        <taxon>Fungi</taxon>
        <taxon>Dikarya</taxon>
        <taxon>Ascomycota</taxon>
        <taxon>Pezizomycotina</taxon>
        <taxon>Eurotiomycetes</taxon>
        <taxon>Eurotiomycetidae</taxon>
        <taxon>Eurotiales</taxon>
        <taxon>Aspergillaceae</taxon>
        <taxon>Aspergillus</taxon>
        <taxon>Aspergillus subgen. Nidulantes</taxon>
    </lineage>
</organism>
<keyword evidence="4" id="KW-0238">DNA-binding</keyword>
<keyword evidence="5" id="KW-0804">Transcription</keyword>
<proteinExistence type="predicted"/>
<dbReference type="RefSeq" id="XP_026604471.1">
    <property type="nucleotide sequence ID" value="XM_026746991.1"/>
</dbReference>
<dbReference type="Pfam" id="PF00172">
    <property type="entry name" value="Zn_clus"/>
    <property type="match status" value="1"/>
</dbReference>
<dbReference type="GO" id="GO:0000981">
    <property type="term" value="F:DNA-binding transcription factor activity, RNA polymerase II-specific"/>
    <property type="evidence" value="ECO:0007669"/>
    <property type="project" value="InterPro"/>
</dbReference>
<evidence type="ECO:0000259" key="7">
    <source>
        <dbReference type="PROSITE" id="PS50048"/>
    </source>
</evidence>
<dbReference type="SMART" id="SM00066">
    <property type="entry name" value="GAL4"/>
    <property type="match status" value="1"/>
</dbReference>
<sequence length="585" mass="64694">MSRTPSPKSSKLGPLHTRRGCKVCKIRKLKCDEQKPSCKRCLAAKFTCEYPLHLTASYASAPSITTSSVLDLDLDVSLSSPPSNGGVWSERRAFAYYFHHAAPYLAGGLDQAFWTVTVPRICRLEPAVWDAVNAISALFEFPDICGDFVFLRSRDEPRMNEKQSEALGWYSRSLSKIQSGIERRSVDVHVALVSCVLFVCIEMVQGRVEEALGLYGQGVRLILDLRARGASVRDVGFLEDTIVPLFIRLGTAALSISGVPICDLYSGFDAQRSYLFRSLEDARDTLIPLAAEVQIFQRDTGRNPFIGVEPVISPEVLARCVRLQGRLDAWRSAYAALTETLSLHSKPGSASSSASHSSTSTITISVSISAILQTYHATITTILATCLSPTACIYDRHLESYRTIINQASLALECSRKPDGAQPIFTFELGVGLPLFWTALTCRQPQIRREALRLLHMAPPMQGFSKTQIGIALAGRIMQLEEKFAKELLSGEVSPLYESALLTPPSEDNDESEMDLLDTRVPEEARIQHYAVFRPCDQPHILGPHGPEVAKWGRSPDQLFLRFTRNRWDAAAGGWVLSDELAPMD</sequence>
<dbReference type="PANTHER" id="PTHR36206:SF14">
    <property type="entry name" value="ZN(2)-C6 FUNGAL-TYPE DOMAIN-CONTAINING PROTEIN-RELATED"/>
    <property type="match status" value="1"/>
</dbReference>
<keyword evidence="1" id="KW-0479">Metal-binding</keyword>
<dbReference type="SUPFAM" id="SSF57701">
    <property type="entry name" value="Zn2/Cys6 DNA-binding domain"/>
    <property type="match status" value="1"/>
</dbReference>
<evidence type="ECO:0000256" key="1">
    <source>
        <dbReference type="ARBA" id="ARBA00022723"/>
    </source>
</evidence>
<evidence type="ECO:0000256" key="4">
    <source>
        <dbReference type="ARBA" id="ARBA00023125"/>
    </source>
</evidence>
<evidence type="ECO:0000256" key="5">
    <source>
        <dbReference type="ARBA" id="ARBA00023163"/>
    </source>
</evidence>
<keyword evidence="2" id="KW-0862">Zinc</keyword>
<keyword evidence="3" id="KW-0805">Transcription regulation</keyword>
<keyword evidence="6" id="KW-0539">Nucleus</keyword>
<evidence type="ECO:0000256" key="6">
    <source>
        <dbReference type="ARBA" id="ARBA00023242"/>
    </source>
</evidence>
<dbReference type="PROSITE" id="PS00463">
    <property type="entry name" value="ZN2_CY6_FUNGAL_1"/>
    <property type="match status" value="1"/>
</dbReference>
<dbReference type="PROSITE" id="PS50048">
    <property type="entry name" value="ZN2_CY6_FUNGAL_2"/>
    <property type="match status" value="1"/>
</dbReference>
<dbReference type="Gene3D" id="4.10.240.10">
    <property type="entry name" value="Zn(2)-C6 fungal-type DNA-binding domain"/>
    <property type="match status" value="1"/>
</dbReference>
<evidence type="ECO:0000313" key="9">
    <source>
        <dbReference type="Proteomes" id="UP000256690"/>
    </source>
</evidence>
<dbReference type="EMBL" id="PVWQ01000005">
    <property type="protein sequence ID" value="RDW81418.1"/>
    <property type="molecule type" value="Genomic_DNA"/>
</dbReference>
<evidence type="ECO:0000256" key="2">
    <source>
        <dbReference type="ARBA" id="ARBA00022833"/>
    </source>
</evidence>
<dbReference type="CDD" id="cd00067">
    <property type="entry name" value="GAL4"/>
    <property type="match status" value="1"/>
</dbReference>
<name>A0A3D8S562_9EURO</name>
<dbReference type="PANTHER" id="PTHR36206">
    <property type="entry name" value="ASPERCRYPTIN BIOSYNTHESIS CLUSTER-SPECIFIC TRANSCRIPTION REGULATOR ATNN-RELATED"/>
    <property type="match status" value="1"/>
</dbReference>
<accession>A0A3D8S562</accession>
<dbReference type="STRING" id="1810919.A0A3D8S562"/>
<evidence type="ECO:0000313" key="8">
    <source>
        <dbReference type="EMBL" id="RDW81418.1"/>
    </source>
</evidence>
<dbReference type="GeneID" id="38115345"/>
<dbReference type="InterPro" id="IPR036864">
    <property type="entry name" value="Zn2-C6_fun-type_DNA-bd_sf"/>
</dbReference>
<dbReference type="OrthoDB" id="3145928at2759"/>
<feature type="domain" description="Zn(2)-C6 fungal-type" evidence="7">
    <location>
        <begin position="20"/>
        <end position="50"/>
    </location>
</feature>
<dbReference type="AlphaFoldDB" id="A0A3D8S562"/>
<protein>
    <recommendedName>
        <fullName evidence="7">Zn(2)-C6 fungal-type domain-containing protein</fullName>
    </recommendedName>
</protein>